<keyword evidence="4" id="KW-1185">Reference proteome</keyword>
<accession>A0A561BVA2</accession>
<dbReference type="NCBIfam" id="TIGR03936">
    <property type="entry name" value="sam_1_link_chp"/>
    <property type="match status" value="1"/>
</dbReference>
<dbReference type="Pfam" id="PF10105">
    <property type="entry name" value="DUF2344"/>
    <property type="match status" value="1"/>
</dbReference>
<comment type="caution">
    <text evidence="3">The sequence shown here is derived from an EMBL/GenBank/DDBJ whole genome shotgun (WGS) entry which is preliminary data.</text>
</comment>
<dbReference type="Proteomes" id="UP000318380">
    <property type="component" value="Unassembled WGS sequence"/>
</dbReference>
<organism evidence="3 4">
    <name type="scientific">Kribbella amoyensis</name>
    <dbReference type="NCBI Taxonomy" id="996641"/>
    <lineage>
        <taxon>Bacteria</taxon>
        <taxon>Bacillati</taxon>
        <taxon>Actinomycetota</taxon>
        <taxon>Actinomycetes</taxon>
        <taxon>Propionibacteriales</taxon>
        <taxon>Kribbellaceae</taxon>
        <taxon>Kribbella</taxon>
    </lineage>
</organism>
<dbReference type="AlphaFoldDB" id="A0A561BVA2"/>
<dbReference type="EMBL" id="VIVK01000001">
    <property type="protein sequence ID" value="TWD82799.1"/>
    <property type="molecule type" value="Genomic_DNA"/>
</dbReference>
<feature type="region of interest" description="Disordered" evidence="1">
    <location>
        <begin position="256"/>
        <end position="287"/>
    </location>
</feature>
<feature type="domain" description="DUF2344" evidence="2">
    <location>
        <begin position="28"/>
        <end position="213"/>
    </location>
</feature>
<evidence type="ECO:0000313" key="4">
    <source>
        <dbReference type="Proteomes" id="UP000318380"/>
    </source>
</evidence>
<evidence type="ECO:0000259" key="2">
    <source>
        <dbReference type="Pfam" id="PF10105"/>
    </source>
</evidence>
<feature type="compositionally biased region" description="Low complexity" evidence="1">
    <location>
        <begin position="260"/>
        <end position="274"/>
    </location>
</feature>
<evidence type="ECO:0000256" key="1">
    <source>
        <dbReference type="SAM" id="MobiDB-lite"/>
    </source>
</evidence>
<sequence>MPERPGCQNGGVAPVQAPPSQQLPAVQKLRIRFAKRGRLRFTSHRDFQRAFERAVRRAELPVAFSHGFSPHPKISYAGAAPTGAASEAEYLEISLTHEREPEQVRTALDEALPPGLDILEVVTAGPGSLADRLEVSEWLIALPGVDPAAAGTAVEAFLAREEILVERMTKRGLRSFDCRGAVLRLAVGSEPAPVAACAILQVVLRHGTPAVRPDDVLAGVLEVATLPVTGPALLTRLAQGPLIAASGTVDDPLARDRDATQATAAGQADAGHQTHPAEGDAAAPTAP</sequence>
<name>A0A561BVA2_9ACTN</name>
<protein>
    <submittedName>
        <fullName evidence="3">Radical SAM-linked protein</fullName>
    </submittedName>
</protein>
<proteinExistence type="predicted"/>
<gene>
    <name evidence="3" type="ORF">FB561_3942</name>
</gene>
<feature type="region of interest" description="Disordered" evidence="1">
    <location>
        <begin position="1"/>
        <end position="21"/>
    </location>
</feature>
<evidence type="ECO:0000313" key="3">
    <source>
        <dbReference type="EMBL" id="TWD82799.1"/>
    </source>
</evidence>
<reference evidence="3 4" key="1">
    <citation type="submission" date="2019-06" db="EMBL/GenBank/DDBJ databases">
        <title>Sequencing the genomes of 1000 actinobacteria strains.</title>
        <authorList>
            <person name="Klenk H.-P."/>
        </authorList>
    </citation>
    <scope>NUCLEOTIDE SEQUENCE [LARGE SCALE GENOMIC DNA]</scope>
    <source>
        <strain evidence="3 4">DSM 24683</strain>
    </source>
</reference>
<dbReference type="InterPro" id="IPR018768">
    <property type="entry name" value="DUF2344"/>
</dbReference>